<evidence type="ECO:0000313" key="12">
    <source>
        <dbReference type="Proteomes" id="UP000182761"/>
    </source>
</evidence>
<dbReference type="GO" id="GO:0005840">
    <property type="term" value="C:ribosome"/>
    <property type="evidence" value="ECO:0007669"/>
    <property type="project" value="UniProtKB-KW"/>
</dbReference>
<dbReference type="Proteomes" id="UP000182761">
    <property type="component" value="Unassembled WGS sequence"/>
</dbReference>
<dbReference type="Gene3D" id="2.30.30.30">
    <property type="match status" value="1"/>
</dbReference>
<accession>A0A0X3AP76</accession>
<dbReference type="InterPro" id="IPR014722">
    <property type="entry name" value="Rib_uL2_dom2"/>
</dbReference>
<dbReference type="SMART" id="SM00739">
    <property type="entry name" value="KOW"/>
    <property type="match status" value="1"/>
</dbReference>
<comment type="similarity">
    <text evidence="1 8 9">Belongs to the universal ribosomal protein uL24 family.</text>
</comment>
<comment type="function">
    <text evidence="7 8">One of the proteins that surrounds the polypeptide exit tunnel on the outside of the subunit.</text>
</comment>
<dbReference type="FunFam" id="2.30.30.30:FF:000004">
    <property type="entry name" value="50S ribosomal protein L24"/>
    <property type="match status" value="1"/>
</dbReference>
<dbReference type="InterPro" id="IPR008991">
    <property type="entry name" value="Translation_prot_SH3-like_sf"/>
</dbReference>
<dbReference type="STRING" id="1586267.GCA_001418685_00997"/>
<dbReference type="GO" id="GO:0006412">
    <property type="term" value="P:translation"/>
    <property type="evidence" value="ECO:0007669"/>
    <property type="project" value="UniProtKB-UniRule"/>
</dbReference>
<dbReference type="PROSITE" id="PS01108">
    <property type="entry name" value="RIBOSOMAL_L24"/>
    <property type="match status" value="1"/>
</dbReference>
<protein>
    <recommendedName>
        <fullName evidence="6 8">Large ribosomal subunit protein uL24</fullName>
    </recommendedName>
</protein>
<dbReference type="HAMAP" id="MF_01326_B">
    <property type="entry name" value="Ribosomal_uL24_B"/>
    <property type="match status" value="1"/>
</dbReference>
<keyword evidence="3 8" id="KW-0694">RNA-binding</keyword>
<keyword evidence="4 8" id="KW-0689">Ribosomal protein</keyword>
<dbReference type="InterPro" id="IPR003256">
    <property type="entry name" value="Ribosomal_uL24"/>
</dbReference>
<dbReference type="InterPro" id="IPR057264">
    <property type="entry name" value="Ribosomal_uL24_C"/>
</dbReference>
<evidence type="ECO:0000259" key="10">
    <source>
        <dbReference type="SMART" id="SM00739"/>
    </source>
</evidence>
<dbReference type="Pfam" id="PF00467">
    <property type="entry name" value="KOW"/>
    <property type="match status" value="1"/>
</dbReference>
<dbReference type="OrthoDB" id="9807419at2"/>
<evidence type="ECO:0000256" key="3">
    <source>
        <dbReference type="ARBA" id="ARBA00022884"/>
    </source>
</evidence>
<evidence type="ECO:0000256" key="6">
    <source>
        <dbReference type="ARBA" id="ARBA00035206"/>
    </source>
</evidence>
<evidence type="ECO:0000256" key="2">
    <source>
        <dbReference type="ARBA" id="ARBA00022730"/>
    </source>
</evidence>
<dbReference type="AlphaFoldDB" id="A0A0X3AP76"/>
<organism evidence="11 12">
    <name type="scientific">Apibacter mensalis</name>
    <dbReference type="NCBI Taxonomy" id="1586267"/>
    <lineage>
        <taxon>Bacteria</taxon>
        <taxon>Pseudomonadati</taxon>
        <taxon>Bacteroidota</taxon>
        <taxon>Flavobacteriia</taxon>
        <taxon>Flavobacteriales</taxon>
        <taxon>Weeksellaceae</taxon>
        <taxon>Apibacter</taxon>
    </lineage>
</organism>
<dbReference type="EMBL" id="FCOR01000005">
    <property type="protein sequence ID" value="CVK16152.1"/>
    <property type="molecule type" value="Genomic_DNA"/>
</dbReference>
<proteinExistence type="inferred from homology"/>
<evidence type="ECO:0000256" key="7">
    <source>
        <dbReference type="ARBA" id="ARBA00058688"/>
    </source>
</evidence>
<dbReference type="GO" id="GO:0019843">
    <property type="term" value="F:rRNA binding"/>
    <property type="evidence" value="ECO:0007669"/>
    <property type="project" value="UniProtKB-UniRule"/>
</dbReference>
<evidence type="ECO:0000256" key="8">
    <source>
        <dbReference type="HAMAP-Rule" id="MF_01326"/>
    </source>
</evidence>
<feature type="domain" description="KOW" evidence="10">
    <location>
        <begin position="5"/>
        <end position="32"/>
    </location>
</feature>
<name>A0A0X3AP76_9FLAO</name>
<sequence>MAKVKIKKGDKVQVLAGAYKGKQGQVLVIYPDKNRAIVEGVNIVKKHKKPSAENPQGSIIEKEASIHISNIALLDPQSGKPTRVSYKIDGEKKVRVATKSGEVI</sequence>
<dbReference type="PANTHER" id="PTHR12903">
    <property type="entry name" value="MITOCHONDRIAL RIBOSOMAL PROTEIN L24"/>
    <property type="match status" value="1"/>
</dbReference>
<evidence type="ECO:0000256" key="4">
    <source>
        <dbReference type="ARBA" id="ARBA00022980"/>
    </source>
</evidence>
<reference evidence="11 12" key="1">
    <citation type="submission" date="2016-01" db="EMBL/GenBank/DDBJ databases">
        <authorList>
            <person name="McClelland M."/>
            <person name="Jain A."/>
            <person name="Saraogi P."/>
            <person name="Mendelson R."/>
            <person name="Westerman R."/>
            <person name="SanMiguel P."/>
            <person name="Csonka L."/>
        </authorList>
    </citation>
    <scope>NUCLEOTIDE SEQUENCE [LARGE SCALE GENOMIC DNA]</scope>
    <source>
        <strain evidence="11 12">R-53146</strain>
    </source>
</reference>
<dbReference type="GO" id="GO:0003735">
    <property type="term" value="F:structural constituent of ribosome"/>
    <property type="evidence" value="ECO:0007669"/>
    <property type="project" value="InterPro"/>
</dbReference>
<comment type="function">
    <text evidence="8">One of two assembly initiator proteins, it binds directly to the 5'-end of the 23S rRNA, where it nucleates assembly of the 50S subunit.</text>
</comment>
<evidence type="ECO:0000313" key="11">
    <source>
        <dbReference type="EMBL" id="CVK16152.1"/>
    </source>
</evidence>
<keyword evidence="12" id="KW-1185">Reference proteome</keyword>
<dbReference type="InterPro" id="IPR041988">
    <property type="entry name" value="Ribosomal_uL24_KOW"/>
</dbReference>
<evidence type="ECO:0000256" key="5">
    <source>
        <dbReference type="ARBA" id="ARBA00023274"/>
    </source>
</evidence>
<evidence type="ECO:0000256" key="1">
    <source>
        <dbReference type="ARBA" id="ARBA00010618"/>
    </source>
</evidence>
<dbReference type="NCBIfam" id="TIGR01079">
    <property type="entry name" value="rplX_bact"/>
    <property type="match status" value="1"/>
</dbReference>
<dbReference type="SUPFAM" id="SSF50104">
    <property type="entry name" value="Translation proteins SH3-like domain"/>
    <property type="match status" value="1"/>
</dbReference>
<dbReference type="GO" id="GO:1990904">
    <property type="term" value="C:ribonucleoprotein complex"/>
    <property type="evidence" value="ECO:0007669"/>
    <property type="project" value="UniProtKB-KW"/>
</dbReference>
<dbReference type="InterPro" id="IPR005824">
    <property type="entry name" value="KOW"/>
</dbReference>
<dbReference type="CDD" id="cd06089">
    <property type="entry name" value="KOW_RPL26"/>
    <property type="match status" value="1"/>
</dbReference>
<dbReference type="Pfam" id="PF17136">
    <property type="entry name" value="ribosomal_L24"/>
    <property type="match status" value="1"/>
</dbReference>
<keyword evidence="2 8" id="KW-0699">rRNA-binding</keyword>
<evidence type="ECO:0000256" key="9">
    <source>
        <dbReference type="RuleBase" id="RU003477"/>
    </source>
</evidence>
<keyword evidence="5 8" id="KW-0687">Ribonucleoprotein</keyword>
<dbReference type="InterPro" id="IPR005825">
    <property type="entry name" value="Ribosomal_uL24_CS"/>
</dbReference>
<comment type="subunit">
    <text evidence="8">Part of the 50S ribosomal subunit.</text>
</comment>
<gene>
    <name evidence="8" type="primary">rplX</name>
    <name evidence="11" type="ORF">Ga0061079_105111</name>
</gene>
<dbReference type="RefSeq" id="WP_055425362.1">
    <property type="nucleotide sequence ID" value="NZ_FCOR01000005.1"/>
</dbReference>